<keyword evidence="5" id="KW-1185">Reference proteome</keyword>
<dbReference type="Proteomes" id="UP000239047">
    <property type="component" value="Unassembled WGS sequence"/>
</dbReference>
<evidence type="ECO:0000256" key="1">
    <source>
        <dbReference type="ARBA" id="ARBA00022679"/>
    </source>
</evidence>
<organism evidence="4 5">
    <name type="scientific">Jeotgalibacillus proteolyticus</name>
    <dbReference type="NCBI Taxonomy" id="2082395"/>
    <lineage>
        <taxon>Bacteria</taxon>
        <taxon>Bacillati</taxon>
        <taxon>Bacillota</taxon>
        <taxon>Bacilli</taxon>
        <taxon>Bacillales</taxon>
        <taxon>Caryophanaceae</taxon>
        <taxon>Jeotgalibacillus</taxon>
    </lineage>
</organism>
<protein>
    <submittedName>
        <fullName evidence="4">Nucleotidyltransferase</fullName>
    </submittedName>
</protein>
<evidence type="ECO:0000313" key="4">
    <source>
        <dbReference type="EMBL" id="PPA70792.1"/>
    </source>
</evidence>
<dbReference type="GO" id="GO:0016779">
    <property type="term" value="F:nucleotidyltransferase activity"/>
    <property type="evidence" value="ECO:0007669"/>
    <property type="project" value="InterPro"/>
</dbReference>
<comment type="caution">
    <text evidence="4">The sequence shown here is derived from an EMBL/GenBank/DDBJ whole genome shotgun (WGS) entry which is preliminary data.</text>
</comment>
<dbReference type="InterPro" id="IPR043519">
    <property type="entry name" value="NT_sf"/>
</dbReference>
<name>A0A2S5GCN2_9BACL</name>
<feature type="domain" description="Adenylyltransferase AadA C-terminal" evidence="3">
    <location>
        <begin position="177"/>
        <end position="245"/>
    </location>
</feature>
<dbReference type="InterPro" id="IPR025184">
    <property type="entry name" value="AadA_C"/>
</dbReference>
<feature type="domain" description="Polymerase nucleotidyl transferase" evidence="2">
    <location>
        <begin position="17"/>
        <end position="69"/>
    </location>
</feature>
<evidence type="ECO:0000259" key="2">
    <source>
        <dbReference type="Pfam" id="PF01909"/>
    </source>
</evidence>
<evidence type="ECO:0000259" key="3">
    <source>
        <dbReference type="Pfam" id="PF13427"/>
    </source>
</evidence>
<proteinExistence type="predicted"/>
<accession>A0A2S5GCN2</accession>
<dbReference type="Gene3D" id="3.30.460.10">
    <property type="entry name" value="Beta Polymerase, domain 2"/>
    <property type="match status" value="1"/>
</dbReference>
<dbReference type="Pfam" id="PF01909">
    <property type="entry name" value="NTP_transf_2"/>
    <property type="match status" value="1"/>
</dbReference>
<keyword evidence="1 4" id="KW-0808">Transferase</keyword>
<gene>
    <name evidence="4" type="ORF">C4B60_08345</name>
</gene>
<sequence>MQMTLSKSVSSFLNDFSRRVRFILPQKAVGMYIYGSVALEAFNSNKSDLDFVVFLQEELDKKELRALKELHRQLVKTSPYGEKLDGMYLQENHAGKDNKNQPQYPYCENGKIKTGYWDVNGITWWMIKHRGIDLFGPPAEELDLEESFEQVEKTLDYNLTYYWADKAGSRKNFVKDEDVEFAVLTIARILYSIDRKDIVSKEAALNWLQGQSMEKWETLLSEAKRLRTGNQEKMLYSNRTARAKECRLFAEEMIKNYKESK</sequence>
<dbReference type="EMBL" id="PREZ01000003">
    <property type="protein sequence ID" value="PPA70792.1"/>
    <property type="molecule type" value="Genomic_DNA"/>
</dbReference>
<dbReference type="InterPro" id="IPR002934">
    <property type="entry name" value="Polymerase_NTP_transf_dom"/>
</dbReference>
<dbReference type="AlphaFoldDB" id="A0A2S5GCN2"/>
<evidence type="ECO:0000313" key="5">
    <source>
        <dbReference type="Proteomes" id="UP000239047"/>
    </source>
</evidence>
<dbReference type="OrthoDB" id="1933376at2"/>
<dbReference type="SUPFAM" id="SSF81301">
    <property type="entry name" value="Nucleotidyltransferase"/>
    <property type="match status" value="1"/>
</dbReference>
<dbReference type="Pfam" id="PF13427">
    <property type="entry name" value="AadA_C"/>
    <property type="match status" value="1"/>
</dbReference>
<reference evidence="4 5" key="1">
    <citation type="submission" date="2018-02" db="EMBL/GenBank/DDBJ databases">
        <title>Jeotgalibacillus proteolyticum sp. nov. a protease producing bacterium isolated from ocean sediments of Laizhou Bay.</title>
        <authorList>
            <person name="Li Y."/>
        </authorList>
    </citation>
    <scope>NUCLEOTIDE SEQUENCE [LARGE SCALE GENOMIC DNA]</scope>
    <source>
        <strain evidence="4 5">22-7</strain>
    </source>
</reference>